<dbReference type="Pfam" id="PF00248">
    <property type="entry name" value="Aldo_ket_red"/>
    <property type="match status" value="1"/>
</dbReference>
<dbReference type="GO" id="GO:0016491">
    <property type="term" value="F:oxidoreductase activity"/>
    <property type="evidence" value="ECO:0007669"/>
    <property type="project" value="UniProtKB-KW"/>
</dbReference>
<dbReference type="InterPro" id="IPR014031">
    <property type="entry name" value="Ketoacyl_synth_C"/>
</dbReference>
<dbReference type="Gene3D" id="1.10.1200.10">
    <property type="entry name" value="ACP-like"/>
    <property type="match status" value="1"/>
</dbReference>
<keyword evidence="6" id="KW-0012">Acyltransferase</keyword>
<dbReference type="InterPro" id="IPR020841">
    <property type="entry name" value="PKS_Beta-ketoAc_synthase_dom"/>
</dbReference>
<dbReference type="GO" id="GO:0016746">
    <property type="term" value="F:acyltransferase activity"/>
    <property type="evidence" value="ECO:0007669"/>
    <property type="project" value="UniProtKB-KW"/>
</dbReference>
<evidence type="ECO:0000259" key="9">
    <source>
        <dbReference type="PROSITE" id="PS50075"/>
    </source>
</evidence>
<dbReference type="PROSITE" id="PS00012">
    <property type="entry name" value="PHOSPHOPANTETHEINE"/>
    <property type="match status" value="1"/>
</dbReference>
<dbReference type="InterPro" id="IPR016039">
    <property type="entry name" value="Thiolase-like"/>
</dbReference>
<dbReference type="SMART" id="SM01294">
    <property type="entry name" value="PKS_PP_betabranch"/>
    <property type="match status" value="1"/>
</dbReference>
<dbReference type="InterPro" id="IPR013120">
    <property type="entry name" value="FAR_NAD-bd"/>
</dbReference>
<dbReference type="SUPFAM" id="SSF51430">
    <property type="entry name" value="NAD(P)-linked oxidoreductase"/>
    <property type="match status" value="1"/>
</dbReference>
<dbReference type="Gene3D" id="3.40.47.10">
    <property type="match status" value="1"/>
</dbReference>
<organism evidence="12 13">
    <name type="scientific">Cytospora paraplurivora</name>
    <dbReference type="NCBI Taxonomy" id="2898453"/>
    <lineage>
        <taxon>Eukaryota</taxon>
        <taxon>Fungi</taxon>
        <taxon>Dikarya</taxon>
        <taxon>Ascomycota</taxon>
        <taxon>Pezizomycotina</taxon>
        <taxon>Sordariomycetes</taxon>
        <taxon>Sordariomycetidae</taxon>
        <taxon>Diaporthales</taxon>
        <taxon>Cytosporaceae</taxon>
        <taxon>Cytospora</taxon>
    </lineage>
</organism>
<dbReference type="Pfam" id="PF02801">
    <property type="entry name" value="Ketoacyl-synt_C"/>
    <property type="match status" value="1"/>
</dbReference>
<dbReference type="SMART" id="SM00823">
    <property type="entry name" value="PKS_PP"/>
    <property type="match status" value="1"/>
</dbReference>
<dbReference type="SMART" id="SM00827">
    <property type="entry name" value="PKS_AT"/>
    <property type="match status" value="1"/>
</dbReference>
<dbReference type="InterPro" id="IPR016036">
    <property type="entry name" value="Malonyl_transacylase_ACP-bd"/>
</dbReference>
<dbReference type="InterPro" id="IPR023210">
    <property type="entry name" value="NADP_OxRdtase_dom"/>
</dbReference>
<dbReference type="InterPro" id="IPR042104">
    <property type="entry name" value="PKS_dehydratase_sf"/>
</dbReference>
<keyword evidence="2" id="KW-0597">Phosphoprotein</keyword>
<evidence type="ECO:0000256" key="8">
    <source>
        <dbReference type="SAM" id="MobiDB-lite"/>
    </source>
</evidence>
<evidence type="ECO:0000259" key="11">
    <source>
        <dbReference type="PROSITE" id="PS52019"/>
    </source>
</evidence>
<dbReference type="Gene3D" id="3.40.50.150">
    <property type="entry name" value="Vaccinia Virus protein VP39"/>
    <property type="match status" value="1"/>
</dbReference>
<feature type="region of interest" description="C-terminal hotdog fold" evidence="7">
    <location>
        <begin position="1283"/>
        <end position="1431"/>
    </location>
</feature>
<dbReference type="InterPro" id="IPR036736">
    <property type="entry name" value="ACP-like_sf"/>
</dbReference>
<feature type="active site" description="Proton acceptor; for dehydratase activity" evidence="7">
    <location>
        <position position="1152"/>
    </location>
</feature>
<dbReference type="SUPFAM" id="SSF51735">
    <property type="entry name" value="NAD(P)-binding Rossmann-fold domains"/>
    <property type="match status" value="1"/>
</dbReference>
<dbReference type="EMBL" id="JAJSPL020000045">
    <property type="protein sequence ID" value="KAK7733908.1"/>
    <property type="molecule type" value="Genomic_DNA"/>
</dbReference>
<evidence type="ECO:0000259" key="10">
    <source>
        <dbReference type="PROSITE" id="PS52004"/>
    </source>
</evidence>
<dbReference type="InterPro" id="IPR029063">
    <property type="entry name" value="SAM-dependent_MTases_sf"/>
</dbReference>
<dbReference type="PROSITE" id="PS52004">
    <property type="entry name" value="KS3_2"/>
    <property type="match status" value="1"/>
</dbReference>
<evidence type="ECO:0000313" key="12">
    <source>
        <dbReference type="EMBL" id="KAK7733908.1"/>
    </source>
</evidence>
<dbReference type="SMART" id="SM00825">
    <property type="entry name" value="PKS_KS"/>
    <property type="match status" value="1"/>
</dbReference>
<evidence type="ECO:0000256" key="5">
    <source>
        <dbReference type="ARBA" id="ARBA00023268"/>
    </source>
</evidence>
<dbReference type="Pfam" id="PF18558">
    <property type="entry name" value="HTH_51"/>
    <property type="match status" value="1"/>
</dbReference>
<dbReference type="Pfam" id="PF00109">
    <property type="entry name" value="ketoacyl-synt"/>
    <property type="match status" value="1"/>
</dbReference>
<keyword evidence="4" id="KW-0560">Oxidoreductase</keyword>
<dbReference type="InterPro" id="IPR050444">
    <property type="entry name" value="Polyketide_Synthase"/>
</dbReference>
<dbReference type="Gene3D" id="3.10.129.110">
    <property type="entry name" value="Polyketide synthase dehydratase"/>
    <property type="match status" value="1"/>
</dbReference>
<feature type="domain" description="PKS/mFAS DH" evidence="11">
    <location>
        <begin position="1117"/>
        <end position="1431"/>
    </location>
</feature>
<name>A0AAN9TYJ8_9PEZI</name>
<dbReference type="SUPFAM" id="SSF52151">
    <property type="entry name" value="FabD/lysophospholipase-like"/>
    <property type="match status" value="1"/>
</dbReference>
<keyword evidence="13" id="KW-1185">Reference proteome</keyword>
<dbReference type="PANTHER" id="PTHR45681:SF6">
    <property type="entry name" value="POLYKETIDE SYNTHASE 37"/>
    <property type="match status" value="1"/>
</dbReference>
<dbReference type="SUPFAM" id="SSF55048">
    <property type="entry name" value="Probable ACP-binding domain of malonyl-CoA ACP transacylase"/>
    <property type="match status" value="1"/>
</dbReference>
<dbReference type="Pfam" id="PF00698">
    <property type="entry name" value="Acyl_transf_1"/>
    <property type="match status" value="1"/>
</dbReference>
<dbReference type="SUPFAM" id="SSF53335">
    <property type="entry name" value="S-adenosyl-L-methionine-dependent methyltransferases"/>
    <property type="match status" value="1"/>
</dbReference>
<dbReference type="InterPro" id="IPR020806">
    <property type="entry name" value="PKS_PP-bd"/>
</dbReference>
<feature type="domain" description="Carrier" evidence="9">
    <location>
        <begin position="1497"/>
        <end position="1571"/>
    </location>
</feature>
<proteinExistence type="predicted"/>
<dbReference type="InterPro" id="IPR014043">
    <property type="entry name" value="Acyl_transferase_dom"/>
</dbReference>
<dbReference type="PROSITE" id="PS52019">
    <property type="entry name" value="PKS_MFAS_DH"/>
    <property type="match status" value="1"/>
</dbReference>
<evidence type="ECO:0000256" key="1">
    <source>
        <dbReference type="ARBA" id="ARBA00022450"/>
    </source>
</evidence>
<dbReference type="SUPFAM" id="SSF47336">
    <property type="entry name" value="ACP-like"/>
    <property type="match status" value="1"/>
</dbReference>
<dbReference type="CDD" id="cd02440">
    <property type="entry name" value="AdoMet_MTases"/>
    <property type="match status" value="1"/>
</dbReference>
<dbReference type="InterPro" id="IPR006162">
    <property type="entry name" value="Ppantetheine_attach_site"/>
</dbReference>
<dbReference type="GO" id="GO:0044550">
    <property type="term" value="P:secondary metabolite biosynthetic process"/>
    <property type="evidence" value="ECO:0007669"/>
    <property type="project" value="UniProtKB-ARBA"/>
</dbReference>
<dbReference type="Pfam" id="PF00550">
    <property type="entry name" value="PP-binding"/>
    <property type="match status" value="1"/>
</dbReference>
<dbReference type="Pfam" id="PF07993">
    <property type="entry name" value="NAD_binding_4"/>
    <property type="match status" value="1"/>
</dbReference>
<dbReference type="CDD" id="cd00833">
    <property type="entry name" value="PKS"/>
    <property type="match status" value="1"/>
</dbReference>
<reference evidence="12 13" key="1">
    <citation type="journal article" date="2023" name="PLoS ONE">
        <title>Cytospora paraplurivora sp. nov. isolated from orchards with fruit tree decline syndrome in Ontario, Canada.</title>
        <authorList>
            <person name="Ilyukhin E."/>
            <person name="Nguyen H.D.T."/>
            <person name="Castle A.J."/>
            <person name="Ellouze W."/>
        </authorList>
    </citation>
    <scope>NUCLEOTIDE SEQUENCE [LARGE SCALE GENOMIC DNA]</scope>
    <source>
        <strain evidence="12 13">FDS-564</strain>
    </source>
</reference>
<dbReference type="Gene3D" id="3.30.70.3290">
    <property type="match status" value="1"/>
</dbReference>
<dbReference type="InterPro" id="IPR036291">
    <property type="entry name" value="NAD(P)-bd_dom_sf"/>
</dbReference>
<feature type="region of interest" description="N-terminal hotdog fold" evidence="7">
    <location>
        <begin position="1117"/>
        <end position="1253"/>
    </location>
</feature>
<dbReference type="SUPFAM" id="SSF53901">
    <property type="entry name" value="Thiolase-like"/>
    <property type="match status" value="1"/>
</dbReference>
<dbReference type="InterPro" id="IPR041068">
    <property type="entry name" value="HTH_51"/>
</dbReference>
<dbReference type="InterPro" id="IPR001227">
    <property type="entry name" value="Ac_transferase_dom_sf"/>
</dbReference>
<feature type="domain" description="Ketosynthase family 3 (KS3)" evidence="10">
    <location>
        <begin position="217"/>
        <end position="633"/>
    </location>
</feature>
<keyword evidence="1" id="KW-0596">Phosphopantetheine</keyword>
<dbReference type="PANTHER" id="PTHR45681">
    <property type="entry name" value="POLYKETIDE SYNTHASE 44-RELATED"/>
    <property type="match status" value="1"/>
</dbReference>
<evidence type="ECO:0000256" key="3">
    <source>
        <dbReference type="ARBA" id="ARBA00022679"/>
    </source>
</evidence>
<dbReference type="Gene3D" id="3.40.366.10">
    <property type="entry name" value="Malonyl-Coenzyme A Acyl Carrier Protein, domain 2"/>
    <property type="match status" value="1"/>
</dbReference>
<dbReference type="InterPro" id="IPR016035">
    <property type="entry name" value="Acyl_Trfase/lysoPLipase"/>
</dbReference>
<dbReference type="Gene3D" id="3.40.50.720">
    <property type="entry name" value="NAD(P)-binding Rossmann-like Domain"/>
    <property type="match status" value="1"/>
</dbReference>
<feature type="active site" description="Proton donor; for dehydratase activity" evidence="7">
    <location>
        <position position="1339"/>
    </location>
</feature>
<gene>
    <name evidence="12" type="ORF">SLS53_008058</name>
</gene>
<evidence type="ECO:0000256" key="7">
    <source>
        <dbReference type="PROSITE-ProRule" id="PRU01363"/>
    </source>
</evidence>
<keyword evidence="5" id="KW-0511">Multifunctional enzyme</keyword>
<evidence type="ECO:0000256" key="6">
    <source>
        <dbReference type="ARBA" id="ARBA00023315"/>
    </source>
</evidence>
<dbReference type="InterPro" id="IPR036812">
    <property type="entry name" value="NAD(P)_OxRdtase_dom_sf"/>
</dbReference>
<sequence>MLIGAVVDAKDMSLTEPERAASFSVHWTQKGGTKTLDQVLETIPEAYISVVQDEQKATVTTSETTAERLLERLQQYGFVAVKIPLRGYFHWKGHLDSLGAAMAFCDSNPEFCLKGSSGLIRSNETGLYMGTVGLHHTIIRSMLVEQSNWHKVFEKLQDSTGRVHIESFGPERFVPTSMSQTIPSKMPPMGSSRANSHGVAHNSNASEAFDTERGTSRECVAVIGMACHLPGAADMGEFWTLLCSANSQHVEVPTERFDFATAWRQSDQRKWYGNFVEDYDVFDNRFFKKNAREAASTDPQQRLMLQVAYQAVEQSGYLSVDRDKNIGCYIAFGSGDYQENIACHPANAYSATGNLKAFAAGKISHYFGWTGPGFTIDSACSSSAVAIHLACQGILSNDCTAALVGGVNIISGPEWFYNLAGASFLSPTGQCKPFDTAADGYCRGEAVGAVVLKRLSSAIEDGDQIFGIIAGSAVQQNQNNTAITVPNEPSLSELFHRVSEKAGLAPMDVSYVEAHGTGTAVGDPAEYDSIRRVFGGPARSKENRLSVGSVKGLVGHAESASGMVALLKVLAMMHHGAIPPQASFQTINPALYAQHEDHMEICTAMRPWDARSRAALINNYGASGSNASFLVLPPPEPLSVPHPSPALVAAEGKLRYPFGFYASDETALQRYVSKLLKSIKSATSLNLPDISFQVSRQSNKALQCLFSFSCKSTTQLEKNLEAWTSTAVTVLPPPRPVILCFGGQNSTFVGLDKQVFDTANIFRAHLDRCNAVCEMLGTTIYPVVFQKTPIQDVVQLHAALFTVQYACGRTWLDCISGVEFGAVLGHSIGELSALCVSGAVSLEDMMGYIIGRARLIRDAWGSERGSMLVVEADLGEVTSLLAEAATICPDEHAASIACFNGRTSFTLAGSTKAINTVFRAAATSDLSSKIKKLDVTNAYHCSLTDAILPEIRKLAQNVKFREPSIHIEHATEEDSEGLLDSNLLANHFRQPVFFSHAIQRLAKRLPSAIWIEAGSNSGVTMMASRALKGILPFASSTSHFQPLNITTGAPAQGLADATVALWREGINVSFWPHHHSQTREYRRIILPPYQFEKTRHWVERKTPEHAATAPSQTGVASDSLWSFILYQDSQKRSARFRINTCSEEFQSALKAHVVAQGHPLCPSILQLDIVIDALMSLRPSFRDGTCQPQLLGMDTHAPMFLEPSRKSRLDVHATDPEASIWAWTISSAETDGKTESKTTTHATGRISFFPTSSSEAVSEFNKFERLVRRKRCLDLLNGGEVDDVIQGQRNIYRIFADVIEYGKMFQGLQKLVGKDGQESAGRVVRTRPKHSWLDFTMADCFCQIAGIFINSMTDRLPDEMYISDRIGQYTRSPRLQKGRQRPDTFEVYACHDRPSSKEFLSDVFVFDPNDGALIEVILGIHYRRISKTALSRVLMASGATGLGSTLTLTKSSGTPQVEAVNTGHVSATEAGFSSHQEIGWVKPIQHQRPSDIPTQRVDIASRLKDIIASLSGLDTAEIADDSQFVDLGIDSLMGMELSREIENAFNCTAHATLVMDLTDFRSLVSWVEEASGVRKRETTPSTKIARLAPKVSGSDPRATQKCDSTSKNGLSRLLENSVQDRTAGIIRQAFMDSKQATDRYIIENGLAGYVDNVLPRSDELCITMICDAFEQLGCPIQSAAPGQKLAKVDYLPRHENFVSLLYDLLESRAGLIERNELGEITRTAAQPSSTPAQSILQELNHQAPAHIPDHNLTYLTGMRLADCLVGKADCTQIIFGSPEARKTVSAMYSQSPINAVWIKQMEDFIKSVVPRLPRTEGSIRILELGAGTGGTTSKLVPILANLQLEVPCTYTVTDISSSMVAAAKQRFKHHSFVDCRVLDIEKGVKSEYLHSYDIVLATNCVHATHSLANTTKNLRDMLRPHGFLLMLEMTESLAWVELVFGLLEGWWLFDDGRKHALASPTLWEKTLHDAGFGRVEWTTGELPESGLQRLILAMVTGWNHDIDGPSSSVSLHCPSSGESDSPVNQARKKAVSHYVQQYTADFSLIPNEALHLNGLENGFVDTRLPVVLVTGATGSLGSHLLQYLSTLPEVGMIICLNRTSSAEAQSRQENALRSKDMSVDRRLISRWRVFQTDTHRRFLGLSPKDYHFLAQNVTHVIHNAWPMSIRRPIKDYEMQFKAMRNLIDLARDAHTCQRTRIAFQFISSIAVVGLHPLRSGQEYVPEEPVSVESVLPNGYGEAKLVCEMMLAETLQRFPEAFGPAMTVRIGQIAGSRLSGYWNPVEHFAFMMASSQTLGYLPDLRGSLSWCPVDEVASALGELLLSPEQQHRIYHIENPVRQDWKPMIEWLAAALEVKHVVPYTEWLARVCGESSITTEQAAANPAALGACDHETTDSILDYYYEQGGNFIDTSNNYQFEESEKWIGEWMKKRGVRDQIVLATKYTTNFHAGRGDREIIVNFNGNGSKSMHTSVRASLEKLQTDYIDLLYIHWWDFSVSVPELMQSLNHLVASGKVLYLGVSDTPAWVVSSANQYARCNGLRQFSVYQGRWSAAARDFEREIIPMCRAEGMGLAPWGSLGGGKFKTEEQYNKIKADEQNKKDGRAIPPSEVDIKVSKALEAVAKRKNTLVTSVAQAYVTSKARYVFPIIGGRTLEHLKGNIEALNLKLSDEDINEIEDAVPFSIGFPSNFLYGGERLPDHPGKVYHLGMGGTLDHVPEPKPFSKA</sequence>
<keyword evidence="3" id="KW-0808">Transferase</keyword>
<accession>A0AAN9TYJ8</accession>
<comment type="caution">
    <text evidence="12">The sequence shown here is derived from an EMBL/GenBank/DDBJ whole genome shotgun (WGS) entry which is preliminary data.</text>
</comment>
<dbReference type="Proteomes" id="UP001320245">
    <property type="component" value="Unassembled WGS sequence"/>
</dbReference>
<feature type="region of interest" description="Disordered" evidence="8">
    <location>
        <begin position="186"/>
        <end position="211"/>
    </location>
</feature>
<dbReference type="InterPro" id="IPR049900">
    <property type="entry name" value="PKS_mFAS_DH"/>
</dbReference>
<dbReference type="InterPro" id="IPR009081">
    <property type="entry name" value="PP-bd_ACP"/>
</dbReference>
<dbReference type="Gene3D" id="3.20.20.100">
    <property type="entry name" value="NADP-dependent oxidoreductase domain"/>
    <property type="match status" value="1"/>
</dbReference>
<evidence type="ECO:0000313" key="13">
    <source>
        <dbReference type="Proteomes" id="UP001320245"/>
    </source>
</evidence>
<protein>
    <submittedName>
        <fullName evidence="12">Type I Iterative PKS</fullName>
    </submittedName>
</protein>
<dbReference type="Pfam" id="PF08242">
    <property type="entry name" value="Methyltransf_12"/>
    <property type="match status" value="1"/>
</dbReference>
<evidence type="ECO:0000256" key="4">
    <source>
        <dbReference type="ARBA" id="ARBA00023002"/>
    </source>
</evidence>
<dbReference type="InterPro" id="IPR014030">
    <property type="entry name" value="Ketoacyl_synth_N"/>
</dbReference>
<dbReference type="PROSITE" id="PS50075">
    <property type="entry name" value="CARRIER"/>
    <property type="match status" value="1"/>
</dbReference>
<dbReference type="GO" id="GO:0031177">
    <property type="term" value="F:phosphopantetheine binding"/>
    <property type="evidence" value="ECO:0007669"/>
    <property type="project" value="InterPro"/>
</dbReference>
<dbReference type="InterPro" id="IPR013217">
    <property type="entry name" value="Methyltransf_12"/>
</dbReference>
<evidence type="ECO:0000256" key="2">
    <source>
        <dbReference type="ARBA" id="ARBA00022553"/>
    </source>
</evidence>